<evidence type="ECO:0000313" key="4">
    <source>
        <dbReference type="EMBL" id="MBB4042836.1"/>
    </source>
</evidence>
<dbReference type="RefSeq" id="WP_044164004.1">
    <property type="nucleotide sequence ID" value="NZ_JACIER010000002.1"/>
</dbReference>
<dbReference type="SUPFAM" id="SSF55729">
    <property type="entry name" value="Acyl-CoA N-acyltransferases (Nat)"/>
    <property type="match status" value="1"/>
</dbReference>
<keyword evidence="5" id="KW-1185">Reference proteome</keyword>
<dbReference type="InterPro" id="IPR000182">
    <property type="entry name" value="GNAT_dom"/>
</dbReference>
<dbReference type="Pfam" id="PF00583">
    <property type="entry name" value="Acetyltransf_1"/>
    <property type="match status" value="1"/>
</dbReference>
<dbReference type="GO" id="GO:0016747">
    <property type="term" value="F:acyltransferase activity, transferring groups other than amino-acyl groups"/>
    <property type="evidence" value="ECO:0007669"/>
    <property type="project" value="InterPro"/>
</dbReference>
<comment type="caution">
    <text evidence="4">The sequence shown here is derived from an EMBL/GenBank/DDBJ whole genome shotgun (WGS) entry which is preliminary data.</text>
</comment>
<dbReference type="PANTHER" id="PTHR43800:SF1">
    <property type="entry name" value="PEPTIDYL-LYSINE N-ACETYLTRANSFERASE YJAB"/>
    <property type="match status" value="1"/>
</dbReference>
<dbReference type="AlphaFoldDB" id="A0A840CU46"/>
<dbReference type="PROSITE" id="PS51186">
    <property type="entry name" value="GNAT"/>
    <property type="match status" value="1"/>
</dbReference>
<dbReference type="Proteomes" id="UP000560658">
    <property type="component" value="Unassembled WGS sequence"/>
</dbReference>
<organism evidence="4 5">
    <name type="scientific">Bacteroides reticulotermitis</name>
    <dbReference type="NCBI Taxonomy" id="1133319"/>
    <lineage>
        <taxon>Bacteria</taxon>
        <taxon>Pseudomonadati</taxon>
        <taxon>Bacteroidota</taxon>
        <taxon>Bacteroidia</taxon>
        <taxon>Bacteroidales</taxon>
        <taxon>Bacteroidaceae</taxon>
        <taxon>Bacteroides</taxon>
    </lineage>
</organism>
<accession>A0A840CU46</accession>
<dbReference type="CDD" id="cd04301">
    <property type="entry name" value="NAT_SF"/>
    <property type="match status" value="1"/>
</dbReference>
<evidence type="ECO:0000313" key="5">
    <source>
        <dbReference type="Proteomes" id="UP000560658"/>
    </source>
</evidence>
<feature type="domain" description="N-acetyltransferase" evidence="3">
    <location>
        <begin position="7"/>
        <end position="162"/>
    </location>
</feature>
<proteinExistence type="predicted"/>
<evidence type="ECO:0000259" key="3">
    <source>
        <dbReference type="PROSITE" id="PS51186"/>
    </source>
</evidence>
<gene>
    <name evidence="4" type="ORF">GGR06_000601</name>
</gene>
<dbReference type="EMBL" id="JACIER010000002">
    <property type="protein sequence ID" value="MBB4042836.1"/>
    <property type="molecule type" value="Genomic_DNA"/>
</dbReference>
<dbReference type="PANTHER" id="PTHR43800">
    <property type="entry name" value="PEPTIDYL-LYSINE N-ACETYLTRANSFERASE YJAB"/>
    <property type="match status" value="1"/>
</dbReference>
<keyword evidence="1" id="KW-0808">Transferase</keyword>
<protein>
    <submittedName>
        <fullName evidence="4">Ribosomal protein S18 acetylase RimI-like enzyme</fullName>
    </submittedName>
</protein>
<dbReference type="GO" id="GO:0005840">
    <property type="term" value="C:ribosome"/>
    <property type="evidence" value="ECO:0007669"/>
    <property type="project" value="UniProtKB-KW"/>
</dbReference>
<name>A0A840CU46_9BACE</name>
<dbReference type="InterPro" id="IPR016181">
    <property type="entry name" value="Acyl_CoA_acyltransferase"/>
</dbReference>
<reference evidence="4" key="1">
    <citation type="submission" date="2020-08" db="EMBL/GenBank/DDBJ databases">
        <title>Genomic Encyclopedia of Type Strains, Phase IV (KMG-IV): sequencing the most valuable type-strain genomes for metagenomic binning, comparative biology and taxonomic classification.</title>
        <authorList>
            <person name="Goeker M."/>
        </authorList>
    </citation>
    <scope>NUCLEOTIDE SEQUENCE [LARGE SCALE GENOMIC DNA]</scope>
    <source>
        <strain evidence="4">DSM 105720</strain>
    </source>
</reference>
<sequence>MQIINDLSYRPVEIADLESIRKLPQNAEELFFMFPKAEYPLTEGQLKTAVNNRFDSTVVLLNDEIVGFANFYEKEENHYCSIGNVVVSSKYRNQGIGAFLIQTMERIALERYNVLDIHLSCFNTNTKGILLYSKLGYTPYAIERRMSSQGESLALIKLRKVPNETI</sequence>
<evidence type="ECO:0000256" key="1">
    <source>
        <dbReference type="ARBA" id="ARBA00022679"/>
    </source>
</evidence>
<evidence type="ECO:0000256" key="2">
    <source>
        <dbReference type="ARBA" id="ARBA00023315"/>
    </source>
</evidence>
<dbReference type="Gene3D" id="3.40.630.30">
    <property type="match status" value="1"/>
</dbReference>
<keyword evidence="2" id="KW-0012">Acyltransferase</keyword>